<dbReference type="GO" id="GO:0005829">
    <property type="term" value="C:cytosol"/>
    <property type="evidence" value="ECO:0007669"/>
    <property type="project" value="TreeGrafter"/>
</dbReference>
<keyword evidence="3 6" id="KW-0645">Protease</keyword>
<dbReference type="InterPro" id="IPR001714">
    <property type="entry name" value="Pept_M24_MAP"/>
</dbReference>
<dbReference type="GO" id="GO:0004239">
    <property type="term" value="F:initiator methionyl aminopeptidase activity"/>
    <property type="evidence" value="ECO:0007669"/>
    <property type="project" value="UniProtKB-UniRule"/>
</dbReference>
<dbReference type="InterPro" id="IPR036005">
    <property type="entry name" value="Creatinase/aminopeptidase-like"/>
</dbReference>
<feature type="binding site" evidence="6">
    <location>
        <position position="237"/>
    </location>
    <ligand>
        <name>a divalent metal cation</name>
        <dbReference type="ChEBI" id="CHEBI:60240"/>
        <label>1</label>
    </ligand>
</feature>
<dbReference type="HAMAP" id="MF_01974">
    <property type="entry name" value="MetAP_1"/>
    <property type="match status" value="1"/>
</dbReference>
<dbReference type="PRINTS" id="PR00599">
    <property type="entry name" value="MAPEPTIDASE"/>
</dbReference>
<feature type="binding site" evidence="6">
    <location>
        <position position="206"/>
    </location>
    <ligand>
        <name>a divalent metal cation</name>
        <dbReference type="ChEBI" id="CHEBI:60240"/>
        <label>2</label>
        <note>catalytic</note>
    </ligand>
</feature>
<comment type="cofactor">
    <cofactor evidence="6">
        <name>Co(2+)</name>
        <dbReference type="ChEBI" id="CHEBI:48828"/>
    </cofactor>
    <cofactor evidence="6">
        <name>Zn(2+)</name>
        <dbReference type="ChEBI" id="CHEBI:29105"/>
    </cofactor>
    <cofactor evidence="6">
        <name>Mn(2+)</name>
        <dbReference type="ChEBI" id="CHEBI:29035"/>
    </cofactor>
    <cofactor evidence="6">
        <name>Fe(2+)</name>
        <dbReference type="ChEBI" id="CHEBI:29033"/>
    </cofactor>
    <text evidence="6">Binds 2 divalent metal cations per subunit. Has a high-affinity and a low affinity metal-binding site. The true nature of the physiological cofactor is under debate. The enzyme is active with cobalt, zinc, manganese or divalent iron ions. Most likely, methionine aminopeptidases function as mononuclear Fe(2+)-metalloproteases under physiological conditions, and the catalytically relevant metal-binding site has been assigned to the histidine-containing high-affinity site.</text>
</comment>
<feature type="binding site" evidence="6">
    <location>
        <position position="173"/>
    </location>
    <ligand>
        <name>a divalent metal cation</name>
        <dbReference type="ChEBI" id="CHEBI:60240"/>
        <label>2</label>
        <note>catalytic</note>
    </ligand>
</feature>
<keyword evidence="5 6" id="KW-0378">Hydrolase</keyword>
<accession>A0A2H0XEL2</accession>
<protein>
    <recommendedName>
        <fullName evidence="6 7">Methionine aminopeptidase</fullName>
        <shortName evidence="6">MAP</shortName>
        <shortName evidence="6">MetAP</shortName>
        <ecNumber evidence="6 7">3.4.11.18</ecNumber>
    </recommendedName>
    <alternativeName>
        <fullName evidence="6">Peptidase M</fullName>
    </alternativeName>
</protein>
<comment type="catalytic activity">
    <reaction evidence="6 7">
        <text>Release of N-terminal amino acids, preferentially methionine, from peptides and arylamides.</text>
        <dbReference type="EC" id="3.4.11.18"/>
    </reaction>
</comment>
<dbReference type="Pfam" id="PF00557">
    <property type="entry name" value="Peptidase_M24"/>
    <property type="match status" value="1"/>
</dbReference>
<feature type="binding site" evidence="6">
    <location>
        <position position="108"/>
    </location>
    <ligand>
        <name>a divalent metal cation</name>
        <dbReference type="ChEBI" id="CHEBI:60240"/>
        <label>1</label>
    </ligand>
</feature>
<dbReference type="NCBIfam" id="TIGR00500">
    <property type="entry name" value="met_pdase_I"/>
    <property type="match status" value="1"/>
</dbReference>
<dbReference type="AlphaFoldDB" id="A0A2H0XEL2"/>
<reference evidence="10" key="1">
    <citation type="submission" date="2017-09" db="EMBL/GenBank/DDBJ databases">
        <title>Depth-based differentiation of microbial function through sediment-hosted aquifers and enrichment of novel symbionts in the deep terrestrial subsurface.</title>
        <authorList>
            <person name="Probst A.J."/>
            <person name="Ladd B."/>
            <person name="Jarett J.K."/>
            <person name="Geller-Mcgrath D.E."/>
            <person name="Sieber C.M.K."/>
            <person name="Emerson J.B."/>
            <person name="Anantharaman K."/>
            <person name="Thomas B.C."/>
            <person name="Malmstrom R."/>
            <person name="Stieglmeier M."/>
            <person name="Klingl A."/>
            <person name="Woyke T."/>
            <person name="Ryan C.M."/>
            <person name="Banfield J.F."/>
        </authorList>
    </citation>
    <scope>NUCLEOTIDE SEQUENCE [LARGE SCALE GENOMIC DNA]</scope>
</reference>
<evidence type="ECO:0000313" key="9">
    <source>
        <dbReference type="EMBL" id="PIS23374.1"/>
    </source>
</evidence>
<feature type="binding site" evidence="6">
    <location>
        <position position="108"/>
    </location>
    <ligand>
        <name>a divalent metal cation</name>
        <dbReference type="ChEBI" id="CHEBI:60240"/>
        <label>2</label>
        <note>catalytic</note>
    </ligand>
</feature>
<dbReference type="GO" id="GO:0006508">
    <property type="term" value="P:proteolysis"/>
    <property type="evidence" value="ECO:0007669"/>
    <property type="project" value="UniProtKB-KW"/>
</dbReference>
<evidence type="ECO:0000256" key="3">
    <source>
        <dbReference type="ARBA" id="ARBA00022670"/>
    </source>
</evidence>
<dbReference type="Proteomes" id="UP000230340">
    <property type="component" value="Unassembled WGS sequence"/>
</dbReference>
<sequence length="252" mass="27584">MRNLIILKSSEEIEEIKKAAQIAKIVMDRTLGWMHPGLTTLQVDKFVNSQIKAFHSLPSFLGVDGYKFSTCISINNEVVHGMPSNRKIRRGDIVSLDLGVKLNGWNSDMCRTKVADGKKKSDYVDKFLEVGIKALDEAITQVVIGNRVGDISSSIQKSVETAGFNVIRDLTGHAIGRELHEDPMIPCFGKRGTGDVLQEGMVLCVEVMYVAGSPLLKSAKDGWTVSTMDGKISAMFEDMVAVAPDGPKVLTR</sequence>
<keyword evidence="4 6" id="KW-0479">Metal-binding</keyword>
<comment type="subunit">
    <text evidence="6">Monomer.</text>
</comment>
<evidence type="ECO:0000256" key="5">
    <source>
        <dbReference type="ARBA" id="ARBA00022801"/>
    </source>
</evidence>
<dbReference type="EC" id="3.4.11.18" evidence="6 7"/>
<gene>
    <name evidence="6 9" type="primary">map</name>
    <name evidence="9" type="ORF">COT49_00810</name>
</gene>
<keyword evidence="2 6" id="KW-0031">Aminopeptidase</keyword>
<evidence type="ECO:0000256" key="2">
    <source>
        <dbReference type="ARBA" id="ARBA00022438"/>
    </source>
</evidence>
<dbReference type="InterPro" id="IPR000994">
    <property type="entry name" value="Pept_M24"/>
</dbReference>
<evidence type="ECO:0000256" key="7">
    <source>
        <dbReference type="RuleBase" id="RU003653"/>
    </source>
</evidence>
<dbReference type="GO" id="GO:0046872">
    <property type="term" value="F:metal ion binding"/>
    <property type="evidence" value="ECO:0007669"/>
    <property type="project" value="UniProtKB-UniRule"/>
</dbReference>
<dbReference type="SUPFAM" id="SSF55920">
    <property type="entry name" value="Creatinase/aminopeptidase"/>
    <property type="match status" value="1"/>
</dbReference>
<evidence type="ECO:0000313" key="10">
    <source>
        <dbReference type="Proteomes" id="UP000230340"/>
    </source>
</evidence>
<dbReference type="InterPro" id="IPR002467">
    <property type="entry name" value="Pept_M24A_MAP1"/>
</dbReference>
<dbReference type="PANTHER" id="PTHR43330">
    <property type="entry name" value="METHIONINE AMINOPEPTIDASE"/>
    <property type="match status" value="1"/>
</dbReference>
<feature type="binding site" evidence="6">
    <location>
        <position position="80"/>
    </location>
    <ligand>
        <name>substrate</name>
    </ligand>
</feature>
<name>A0A2H0XEL2_UNCKA</name>
<dbReference type="Gene3D" id="3.90.230.10">
    <property type="entry name" value="Creatinase/methionine aminopeptidase superfamily"/>
    <property type="match status" value="1"/>
</dbReference>
<evidence type="ECO:0000256" key="4">
    <source>
        <dbReference type="ARBA" id="ARBA00022723"/>
    </source>
</evidence>
<feature type="domain" description="Peptidase M24" evidence="8">
    <location>
        <begin position="14"/>
        <end position="242"/>
    </location>
</feature>
<dbReference type="EMBL" id="PEYT01000004">
    <property type="protein sequence ID" value="PIS23374.1"/>
    <property type="molecule type" value="Genomic_DNA"/>
</dbReference>
<organism evidence="9 10">
    <name type="scientific">candidate division WWE3 bacterium CG08_land_8_20_14_0_20_40_13</name>
    <dbReference type="NCBI Taxonomy" id="1975084"/>
    <lineage>
        <taxon>Bacteria</taxon>
        <taxon>Katanobacteria</taxon>
    </lineage>
</organism>
<comment type="function">
    <text evidence="1 6">Removes the N-terminal methionine from nascent proteins. The N-terminal methionine is often cleaved when the second residue in the primary sequence is small and uncharged (Met-Ala-, Cys, Gly, Pro, Ser, Thr, or Val). Requires deformylation of the N(alpha)-formylated initiator methionine before it can be hydrolyzed.</text>
</comment>
<comment type="caution">
    <text evidence="9">The sequence shown here is derived from an EMBL/GenBank/DDBJ whole genome shotgun (WGS) entry which is preliminary data.</text>
</comment>
<comment type="similarity">
    <text evidence="6">Belongs to the peptidase M24A family. Methionine aminopeptidase type 1 subfamily.</text>
</comment>
<evidence type="ECO:0000256" key="6">
    <source>
        <dbReference type="HAMAP-Rule" id="MF_01974"/>
    </source>
</evidence>
<feature type="binding site" evidence="6">
    <location>
        <position position="180"/>
    </location>
    <ligand>
        <name>substrate</name>
    </ligand>
</feature>
<proteinExistence type="inferred from homology"/>
<evidence type="ECO:0000259" key="8">
    <source>
        <dbReference type="Pfam" id="PF00557"/>
    </source>
</evidence>
<evidence type="ECO:0000256" key="1">
    <source>
        <dbReference type="ARBA" id="ARBA00002521"/>
    </source>
</evidence>
<feature type="binding site" evidence="6">
    <location>
        <position position="97"/>
    </location>
    <ligand>
        <name>a divalent metal cation</name>
        <dbReference type="ChEBI" id="CHEBI:60240"/>
        <label>1</label>
    </ligand>
</feature>
<dbReference type="PANTHER" id="PTHR43330:SF27">
    <property type="entry name" value="METHIONINE AMINOPEPTIDASE"/>
    <property type="match status" value="1"/>
</dbReference>
<feature type="binding site" evidence="6">
    <location>
        <position position="237"/>
    </location>
    <ligand>
        <name>a divalent metal cation</name>
        <dbReference type="ChEBI" id="CHEBI:60240"/>
        <label>2</label>
        <note>catalytic</note>
    </ligand>
</feature>
<dbReference type="GO" id="GO:0070006">
    <property type="term" value="F:metalloaminopeptidase activity"/>
    <property type="evidence" value="ECO:0007669"/>
    <property type="project" value="UniProtKB-UniRule"/>
</dbReference>